<organism evidence="1 2">
    <name type="scientific">Paracoccus shanxieyensis</name>
    <dbReference type="NCBI Taxonomy" id="2675752"/>
    <lineage>
        <taxon>Bacteria</taxon>
        <taxon>Pseudomonadati</taxon>
        <taxon>Pseudomonadota</taxon>
        <taxon>Alphaproteobacteria</taxon>
        <taxon>Rhodobacterales</taxon>
        <taxon>Paracoccaceae</taxon>
        <taxon>Paracoccus</taxon>
    </lineage>
</organism>
<dbReference type="InterPro" id="IPR036768">
    <property type="entry name" value="PolIII_chi_sf"/>
</dbReference>
<keyword evidence="2" id="KW-1185">Reference proteome</keyword>
<dbReference type="GO" id="GO:0032298">
    <property type="term" value="P:positive regulation of DNA-templated DNA replication initiation"/>
    <property type="evidence" value="ECO:0007669"/>
    <property type="project" value="TreeGrafter"/>
</dbReference>
<reference evidence="1 2" key="1">
    <citation type="submission" date="2019-11" db="EMBL/GenBank/DDBJ databases">
        <authorList>
            <person name="Dong K."/>
        </authorList>
    </citation>
    <scope>NUCLEOTIDE SEQUENCE [LARGE SCALE GENOMIC DNA]</scope>
    <source>
        <strain evidence="1 2">DK608</strain>
    </source>
</reference>
<sequence length="149" mass="16449">MGSVLFYHLTRSGPRALLPMLIGKSLQAGWPVEVRGRDRARQVALDEALWLGEGFLPHGLAGGAHDARQPVLLTIEGQAAENQPRCLMVLDGAEITGTECDALDRACILFDGNDPEALDRARTQWRAMKAHGVAAEYWSEESGRWERKQ</sequence>
<dbReference type="AlphaFoldDB" id="A0A6L6IXZ5"/>
<name>A0A6L6IXZ5_9RHOB</name>
<dbReference type="Proteomes" id="UP000478740">
    <property type="component" value="Unassembled WGS sequence"/>
</dbReference>
<protein>
    <submittedName>
        <fullName evidence="1">DNA polymerase III subunit chi</fullName>
    </submittedName>
</protein>
<dbReference type="RefSeq" id="WP_155044986.1">
    <property type="nucleotide sequence ID" value="NZ_WMIH01000011.1"/>
</dbReference>
<dbReference type="PANTHER" id="PTHR38767:SF1">
    <property type="entry name" value="DNA POLYMERASE III SUBUNIT CHI"/>
    <property type="match status" value="1"/>
</dbReference>
<gene>
    <name evidence="1" type="ORF">GL284_12590</name>
</gene>
<accession>A0A6L6IXZ5</accession>
<dbReference type="SUPFAM" id="SSF102400">
    <property type="entry name" value="DNA polymerase III chi subunit"/>
    <property type="match status" value="1"/>
</dbReference>
<dbReference type="Pfam" id="PF04364">
    <property type="entry name" value="DNA_pol3_chi"/>
    <property type="match status" value="1"/>
</dbReference>
<dbReference type="NCBIfam" id="NF004347">
    <property type="entry name" value="PRK05728.1-4"/>
    <property type="match status" value="1"/>
</dbReference>
<comment type="caution">
    <text evidence="1">The sequence shown here is derived from an EMBL/GenBank/DDBJ whole genome shotgun (WGS) entry which is preliminary data.</text>
</comment>
<dbReference type="PANTHER" id="PTHR38767">
    <property type="entry name" value="DNA POLYMERASE III SUBUNIT CHI"/>
    <property type="match status" value="1"/>
</dbReference>
<evidence type="ECO:0000313" key="1">
    <source>
        <dbReference type="EMBL" id="MTH65103.1"/>
    </source>
</evidence>
<dbReference type="Gene3D" id="3.40.50.10110">
    <property type="entry name" value="DNA polymerase III subunit chi"/>
    <property type="match status" value="1"/>
</dbReference>
<dbReference type="InterPro" id="IPR007459">
    <property type="entry name" value="DNA_pol3_chi"/>
</dbReference>
<dbReference type="GO" id="GO:0003677">
    <property type="term" value="F:DNA binding"/>
    <property type="evidence" value="ECO:0007669"/>
    <property type="project" value="InterPro"/>
</dbReference>
<evidence type="ECO:0000313" key="2">
    <source>
        <dbReference type="Proteomes" id="UP000478740"/>
    </source>
</evidence>
<dbReference type="GO" id="GO:0006260">
    <property type="term" value="P:DNA replication"/>
    <property type="evidence" value="ECO:0007669"/>
    <property type="project" value="InterPro"/>
</dbReference>
<dbReference type="EMBL" id="WMII01000011">
    <property type="protein sequence ID" value="MTH65103.1"/>
    <property type="molecule type" value="Genomic_DNA"/>
</dbReference>
<proteinExistence type="predicted"/>
<dbReference type="GO" id="GO:0003887">
    <property type="term" value="F:DNA-directed DNA polymerase activity"/>
    <property type="evidence" value="ECO:0007669"/>
    <property type="project" value="InterPro"/>
</dbReference>